<evidence type="ECO:0000313" key="1">
    <source>
        <dbReference type="EMBL" id="KAL3583711.1"/>
    </source>
</evidence>
<dbReference type="Proteomes" id="UP000309997">
    <property type="component" value="Unassembled WGS sequence"/>
</dbReference>
<accession>A0ACC4BZP4</accession>
<comment type="caution">
    <text evidence="1">The sequence shown here is derived from an EMBL/GenBank/DDBJ whole genome shotgun (WGS) entry which is preliminary data.</text>
</comment>
<proteinExistence type="predicted"/>
<evidence type="ECO:0000313" key="2">
    <source>
        <dbReference type="Proteomes" id="UP000309997"/>
    </source>
</evidence>
<dbReference type="EMBL" id="RCHU02000007">
    <property type="protein sequence ID" value="KAL3583711.1"/>
    <property type="molecule type" value="Genomic_DNA"/>
</dbReference>
<gene>
    <name evidence="1" type="ORF">D5086_014772</name>
</gene>
<sequence>MKQVQRLRRQTLRHIKSSESENSSVQLSQKEYLSLKRRAKEGTSLAAWRVSVPMEKKFAAEASRNSESIRLKETRSEKNMSGIRRMEEKRITGDGSPV</sequence>
<organism evidence="1 2">
    <name type="scientific">Populus alba</name>
    <name type="common">White poplar</name>
    <dbReference type="NCBI Taxonomy" id="43335"/>
    <lineage>
        <taxon>Eukaryota</taxon>
        <taxon>Viridiplantae</taxon>
        <taxon>Streptophyta</taxon>
        <taxon>Embryophyta</taxon>
        <taxon>Tracheophyta</taxon>
        <taxon>Spermatophyta</taxon>
        <taxon>Magnoliopsida</taxon>
        <taxon>eudicotyledons</taxon>
        <taxon>Gunneridae</taxon>
        <taxon>Pentapetalae</taxon>
        <taxon>rosids</taxon>
        <taxon>fabids</taxon>
        <taxon>Malpighiales</taxon>
        <taxon>Salicaceae</taxon>
        <taxon>Saliceae</taxon>
        <taxon>Populus</taxon>
    </lineage>
</organism>
<protein>
    <submittedName>
        <fullName evidence="1">Uncharacterized protein</fullName>
    </submittedName>
</protein>
<reference evidence="1 2" key="1">
    <citation type="journal article" date="2024" name="Plant Biotechnol. J.">
        <title>Genome and CRISPR/Cas9 system of a widespread forest tree (Populus alba) in the world.</title>
        <authorList>
            <person name="Liu Y.J."/>
            <person name="Jiang P.F."/>
            <person name="Han X.M."/>
            <person name="Li X.Y."/>
            <person name="Wang H.M."/>
            <person name="Wang Y.J."/>
            <person name="Wang X.X."/>
            <person name="Zeng Q.Y."/>
        </authorList>
    </citation>
    <scope>NUCLEOTIDE SEQUENCE [LARGE SCALE GENOMIC DNA]</scope>
    <source>
        <strain evidence="2">cv. PAL-ZL1</strain>
    </source>
</reference>
<keyword evidence="2" id="KW-1185">Reference proteome</keyword>
<name>A0ACC4BZP4_POPAL</name>